<feature type="region of interest" description="Disordered" evidence="5">
    <location>
        <begin position="268"/>
        <end position="368"/>
    </location>
</feature>
<dbReference type="CDD" id="cd00154">
    <property type="entry name" value="Rab"/>
    <property type="match status" value="1"/>
</dbReference>
<dbReference type="InterPro" id="IPR001806">
    <property type="entry name" value="Small_GTPase"/>
</dbReference>
<feature type="region of interest" description="Disordered" evidence="5">
    <location>
        <begin position="220"/>
        <end position="250"/>
    </location>
</feature>
<dbReference type="Pfam" id="PF00071">
    <property type="entry name" value="Ras"/>
    <property type="match status" value="1"/>
</dbReference>
<dbReference type="EMBL" id="KQ085900">
    <property type="protein sequence ID" value="KLO17842.1"/>
    <property type="molecule type" value="Genomic_DNA"/>
</dbReference>
<evidence type="ECO:0000313" key="6">
    <source>
        <dbReference type="EMBL" id="KLO17842.1"/>
    </source>
</evidence>
<evidence type="ECO:0000313" key="7">
    <source>
        <dbReference type="Proteomes" id="UP000053477"/>
    </source>
</evidence>
<evidence type="ECO:0000256" key="1">
    <source>
        <dbReference type="ARBA" id="ARBA00006270"/>
    </source>
</evidence>
<dbReference type="InterPro" id="IPR005225">
    <property type="entry name" value="Small_GTP-bd"/>
</dbReference>
<evidence type="ECO:0000256" key="5">
    <source>
        <dbReference type="SAM" id="MobiDB-lite"/>
    </source>
</evidence>
<dbReference type="GO" id="GO:0003924">
    <property type="term" value="F:GTPase activity"/>
    <property type="evidence" value="ECO:0007669"/>
    <property type="project" value="InterPro"/>
</dbReference>
<comment type="similarity">
    <text evidence="1">Belongs to the small GTPase superfamily. Rab family.</text>
</comment>
<dbReference type="SMART" id="SM00173">
    <property type="entry name" value="RAS"/>
    <property type="match status" value="1"/>
</dbReference>
<dbReference type="OrthoDB" id="9989112at2759"/>
<dbReference type="GO" id="GO:0032889">
    <property type="term" value="P:regulation of vacuole fusion, non-autophagic"/>
    <property type="evidence" value="ECO:0007669"/>
    <property type="project" value="TreeGrafter"/>
</dbReference>
<evidence type="ECO:0000256" key="3">
    <source>
        <dbReference type="ARBA" id="ARBA00023134"/>
    </source>
</evidence>
<dbReference type="GO" id="GO:0000329">
    <property type="term" value="C:fungal-type vacuole membrane"/>
    <property type="evidence" value="ECO:0007669"/>
    <property type="project" value="TreeGrafter"/>
</dbReference>
<accession>A0A0H2S1U8</accession>
<dbReference type="NCBIfam" id="TIGR00231">
    <property type="entry name" value="small_GTP"/>
    <property type="match status" value="1"/>
</dbReference>
<proteinExistence type="inferred from homology"/>
<protein>
    <submittedName>
        <fullName evidence="6">Ras-domain-containing protein</fullName>
    </submittedName>
</protein>
<feature type="compositionally biased region" description="Low complexity" evidence="5">
    <location>
        <begin position="309"/>
        <end position="323"/>
    </location>
</feature>
<dbReference type="GO" id="GO:0005770">
    <property type="term" value="C:late endosome"/>
    <property type="evidence" value="ECO:0007669"/>
    <property type="project" value="TreeGrafter"/>
</dbReference>
<evidence type="ECO:0000256" key="2">
    <source>
        <dbReference type="ARBA" id="ARBA00022741"/>
    </source>
</evidence>
<dbReference type="Gene3D" id="3.40.50.300">
    <property type="entry name" value="P-loop containing nucleotide triphosphate hydrolases"/>
    <property type="match status" value="1"/>
</dbReference>
<dbReference type="PROSITE" id="PS51419">
    <property type="entry name" value="RAB"/>
    <property type="match status" value="1"/>
</dbReference>
<keyword evidence="2" id="KW-0547">Nucleotide-binding</keyword>
<dbReference type="InterPro" id="IPR027417">
    <property type="entry name" value="P-loop_NTPase"/>
</dbReference>
<dbReference type="FunFam" id="3.40.50.300:FF:001447">
    <property type="entry name" value="Ras-related protein Rab-1B"/>
    <property type="match status" value="1"/>
</dbReference>
<dbReference type="SMART" id="SM00175">
    <property type="entry name" value="RAB"/>
    <property type="match status" value="1"/>
</dbReference>
<dbReference type="AlphaFoldDB" id="A0A0H2S1U8"/>
<gene>
    <name evidence="6" type="ORF">SCHPADRAFT_994009</name>
</gene>
<name>A0A0H2S1U8_9AGAM</name>
<dbReference type="PROSITE" id="PS51421">
    <property type="entry name" value="RAS"/>
    <property type="match status" value="1"/>
</dbReference>
<dbReference type="STRING" id="27342.A0A0H2S1U8"/>
<feature type="compositionally biased region" description="Polar residues" evidence="5">
    <location>
        <begin position="347"/>
        <end position="359"/>
    </location>
</feature>
<dbReference type="PRINTS" id="PR00449">
    <property type="entry name" value="RASTRNSFRMNG"/>
</dbReference>
<organism evidence="6 7">
    <name type="scientific">Schizopora paradoxa</name>
    <dbReference type="NCBI Taxonomy" id="27342"/>
    <lineage>
        <taxon>Eukaryota</taxon>
        <taxon>Fungi</taxon>
        <taxon>Dikarya</taxon>
        <taxon>Basidiomycota</taxon>
        <taxon>Agaricomycotina</taxon>
        <taxon>Agaricomycetes</taxon>
        <taxon>Hymenochaetales</taxon>
        <taxon>Schizoporaceae</taxon>
        <taxon>Schizopora</taxon>
    </lineage>
</organism>
<keyword evidence="3" id="KW-0342">GTP-binding</keyword>
<evidence type="ECO:0000256" key="4">
    <source>
        <dbReference type="ARBA" id="ARBA00023289"/>
    </source>
</evidence>
<dbReference type="Proteomes" id="UP000053477">
    <property type="component" value="Unassembled WGS sequence"/>
</dbReference>
<dbReference type="PANTHER" id="PTHR47981">
    <property type="entry name" value="RAB FAMILY"/>
    <property type="match status" value="1"/>
</dbReference>
<feature type="compositionally biased region" description="Polar residues" evidence="5">
    <location>
        <begin position="277"/>
        <end position="288"/>
    </location>
</feature>
<keyword evidence="7" id="KW-1185">Reference proteome</keyword>
<sequence>MSQYNRGLKVVIIGDSGVGKTSIRGQYISGRFTNAYKATIGTDFISKTLPHYNKPGESVTLQIWDTAGQERFSSLAVAFFRGADAVIMVYDVNKPETLQGLRRWWNEFKDRAPVMDEEAEDYCCVVVGNKIDLSTSVGDEPSSSEALPVSRSEAEFFLRELIPVTSAHDSEHADGVSEIYSTLEVNGGPVDALDVPENASEFPLAAPIPQSPRTQSILINRTSSSSSSQSRPNTQFHEPEPSSIDKSQHFGTMTSTRSRATIYHTPSSSFHDEFMSAPTTPAPSSFNGSEPPTSPPHETSSYRQPRRMTSASSSSSAPTITPSLFQRTRAPSSSAITPPTPELPPGSQDSGMFSRTSGLPSKPERGPKLFLTSARTGEGVAPVFEYIAKRVTMRNDYLSAVEDRTFHIREGTATTIRLAPSQSSSVFSKWNSKASCCGS</sequence>
<reference evidence="6 7" key="1">
    <citation type="submission" date="2015-04" db="EMBL/GenBank/DDBJ databases">
        <title>Complete genome sequence of Schizopora paradoxa KUC8140, a cosmopolitan wood degrader in East Asia.</title>
        <authorList>
            <consortium name="DOE Joint Genome Institute"/>
            <person name="Min B."/>
            <person name="Park H."/>
            <person name="Jang Y."/>
            <person name="Kim J.-J."/>
            <person name="Kim K.H."/>
            <person name="Pangilinan J."/>
            <person name="Lipzen A."/>
            <person name="Riley R."/>
            <person name="Grigoriev I.V."/>
            <person name="Spatafora J.W."/>
            <person name="Choi I.-G."/>
        </authorList>
    </citation>
    <scope>NUCLEOTIDE SEQUENCE [LARGE SCALE GENOMIC DNA]</scope>
    <source>
        <strain evidence="6 7">KUC8140</strain>
    </source>
</reference>
<dbReference type="GO" id="GO:0005525">
    <property type="term" value="F:GTP binding"/>
    <property type="evidence" value="ECO:0007669"/>
    <property type="project" value="UniProtKB-KW"/>
</dbReference>
<dbReference type="SMART" id="SM00174">
    <property type="entry name" value="RHO"/>
    <property type="match status" value="1"/>
</dbReference>
<dbReference type="SUPFAM" id="SSF52540">
    <property type="entry name" value="P-loop containing nucleoside triphosphate hydrolases"/>
    <property type="match status" value="1"/>
</dbReference>
<dbReference type="InParanoid" id="A0A0H2S1U8"/>
<keyword evidence="4" id="KW-0636">Prenylation</keyword>
<keyword evidence="4" id="KW-0449">Lipoprotein</keyword>
<dbReference type="PANTHER" id="PTHR47981:SF20">
    <property type="entry name" value="RAS-RELATED PROTEIN RAB-7A"/>
    <property type="match status" value="1"/>
</dbReference>